<dbReference type="AlphaFoldDB" id="A0A9P6BZQ7"/>
<evidence type="ECO:0000313" key="2">
    <source>
        <dbReference type="EMBL" id="KAF9443859.1"/>
    </source>
</evidence>
<keyword evidence="3" id="KW-1185">Reference proteome</keyword>
<proteinExistence type="predicted"/>
<reference evidence="2" key="1">
    <citation type="submission" date="2020-11" db="EMBL/GenBank/DDBJ databases">
        <authorList>
            <consortium name="DOE Joint Genome Institute"/>
            <person name="Ahrendt S."/>
            <person name="Riley R."/>
            <person name="Andreopoulos W."/>
            <person name="Labutti K."/>
            <person name="Pangilinan J."/>
            <person name="Ruiz-Duenas F.J."/>
            <person name="Barrasa J.M."/>
            <person name="Sanchez-Garcia M."/>
            <person name="Camarero S."/>
            <person name="Miyauchi S."/>
            <person name="Serrano A."/>
            <person name="Linde D."/>
            <person name="Babiker R."/>
            <person name="Drula E."/>
            <person name="Ayuso-Fernandez I."/>
            <person name="Pacheco R."/>
            <person name="Padilla G."/>
            <person name="Ferreira P."/>
            <person name="Barriuso J."/>
            <person name="Kellner H."/>
            <person name="Castanera R."/>
            <person name="Alfaro M."/>
            <person name="Ramirez L."/>
            <person name="Pisabarro A.G."/>
            <person name="Kuo A."/>
            <person name="Tritt A."/>
            <person name="Lipzen A."/>
            <person name="He G."/>
            <person name="Yan M."/>
            <person name="Ng V."/>
            <person name="Cullen D."/>
            <person name="Martin F."/>
            <person name="Rosso M.-N."/>
            <person name="Henrissat B."/>
            <person name="Hibbett D."/>
            <person name="Martinez A.T."/>
            <person name="Grigoriev I.V."/>
        </authorList>
    </citation>
    <scope>NUCLEOTIDE SEQUENCE</scope>
    <source>
        <strain evidence="2">MF-IS2</strain>
    </source>
</reference>
<protein>
    <submittedName>
        <fullName evidence="2">Uncharacterized protein</fullName>
    </submittedName>
</protein>
<comment type="caution">
    <text evidence="2">The sequence shown here is derived from an EMBL/GenBank/DDBJ whole genome shotgun (WGS) entry which is preliminary data.</text>
</comment>
<sequence length="224" mass="24254">MSYYSPTYAASSSNGIPSYNPSAYNHLSSGNYVTPYHKAQLAYYPSSTPHTPAPFAAQHPIPHGYFMPPPSPVIPSSCPCQYHHGHTHTQHGYPSLPYYNHHSAAPPGVFPTPGAFSYQNTPPVVSAMAGMPSANYGAPVYTSAVGDHGYYQSGIPQAPVQVLSSSSGSDRHHSRSRHHHHHHHSRHSGHSHGSRSRSSSPDIPSSHGHRSSRNRGLLTYLPSL</sequence>
<feature type="region of interest" description="Disordered" evidence="1">
    <location>
        <begin position="160"/>
        <end position="224"/>
    </location>
</feature>
<evidence type="ECO:0000313" key="3">
    <source>
        <dbReference type="Proteomes" id="UP000807342"/>
    </source>
</evidence>
<feature type="compositionally biased region" description="Basic residues" evidence="1">
    <location>
        <begin position="172"/>
        <end position="195"/>
    </location>
</feature>
<organism evidence="2 3">
    <name type="scientific">Macrolepiota fuliginosa MF-IS2</name>
    <dbReference type="NCBI Taxonomy" id="1400762"/>
    <lineage>
        <taxon>Eukaryota</taxon>
        <taxon>Fungi</taxon>
        <taxon>Dikarya</taxon>
        <taxon>Basidiomycota</taxon>
        <taxon>Agaricomycotina</taxon>
        <taxon>Agaricomycetes</taxon>
        <taxon>Agaricomycetidae</taxon>
        <taxon>Agaricales</taxon>
        <taxon>Agaricineae</taxon>
        <taxon>Agaricaceae</taxon>
        <taxon>Macrolepiota</taxon>
    </lineage>
</organism>
<name>A0A9P6BZQ7_9AGAR</name>
<accession>A0A9P6BZQ7</accession>
<dbReference type="EMBL" id="MU151427">
    <property type="protein sequence ID" value="KAF9443859.1"/>
    <property type="molecule type" value="Genomic_DNA"/>
</dbReference>
<feature type="compositionally biased region" description="Low complexity" evidence="1">
    <location>
        <begin position="196"/>
        <end position="206"/>
    </location>
</feature>
<gene>
    <name evidence="2" type="ORF">P691DRAFT_808201</name>
</gene>
<dbReference type="Proteomes" id="UP000807342">
    <property type="component" value="Unassembled WGS sequence"/>
</dbReference>
<evidence type="ECO:0000256" key="1">
    <source>
        <dbReference type="SAM" id="MobiDB-lite"/>
    </source>
</evidence>